<evidence type="ECO:0000256" key="15">
    <source>
        <dbReference type="PIRSR" id="PIRSR000350-4"/>
    </source>
</evidence>
<dbReference type="SUPFAM" id="SSF51905">
    <property type="entry name" value="FAD/NAD(P)-binding domain"/>
    <property type="match status" value="1"/>
</dbReference>
<dbReference type="InterPro" id="IPR006258">
    <property type="entry name" value="Lipoamide_DH"/>
</dbReference>
<keyword evidence="10" id="KW-1015">Disulfide bond</keyword>
<dbReference type="InterPro" id="IPR016156">
    <property type="entry name" value="FAD/NAD-linked_Rdtase_dimer_sf"/>
</dbReference>
<feature type="binding site" evidence="14">
    <location>
        <position position="52"/>
    </location>
    <ligand>
        <name>FAD</name>
        <dbReference type="ChEBI" id="CHEBI:57692"/>
    </ligand>
</feature>
<dbReference type="SUPFAM" id="SSF55424">
    <property type="entry name" value="FAD/NAD-linked reductases, dimerisation (C-terminal) domain"/>
    <property type="match status" value="1"/>
</dbReference>
<dbReference type="Gene3D" id="3.50.50.60">
    <property type="entry name" value="FAD/NAD(P)-binding domain"/>
    <property type="match status" value="2"/>
</dbReference>
<dbReference type="GO" id="GO:0050660">
    <property type="term" value="F:flavin adenine dinucleotide binding"/>
    <property type="evidence" value="ECO:0007669"/>
    <property type="project" value="InterPro"/>
</dbReference>
<evidence type="ECO:0000313" key="19">
    <source>
        <dbReference type="EMBL" id="QLY39785.1"/>
    </source>
</evidence>
<evidence type="ECO:0000256" key="5">
    <source>
        <dbReference type="ARBA" id="ARBA00022490"/>
    </source>
</evidence>
<dbReference type="PRINTS" id="PR00368">
    <property type="entry name" value="FADPNR"/>
</dbReference>
<dbReference type="GO" id="GO:0006103">
    <property type="term" value="P:2-oxoglutarate metabolic process"/>
    <property type="evidence" value="ECO:0007669"/>
    <property type="project" value="TreeGrafter"/>
</dbReference>
<dbReference type="PANTHER" id="PTHR22912">
    <property type="entry name" value="DISULFIDE OXIDOREDUCTASE"/>
    <property type="match status" value="1"/>
</dbReference>
<dbReference type="InterPro" id="IPR004099">
    <property type="entry name" value="Pyr_nucl-diS_OxRdtase_dimer"/>
</dbReference>
<evidence type="ECO:0000256" key="6">
    <source>
        <dbReference type="ARBA" id="ARBA00022630"/>
    </source>
</evidence>
<dbReference type="RefSeq" id="WP_312032267.1">
    <property type="nucleotide sequence ID" value="NZ_CP051151.1"/>
</dbReference>
<comment type="subcellular location">
    <subcellularLocation>
        <location evidence="1">Cytoplasm</location>
    </subcellularLocation>
</comment>
<keyword evidence="20" id="KW-1185">Reference proteome</keyword>
<keyword evidence="14" id="KW-0547">Nucleotide-binding</keyword>
<keyword evidence="11 16" id="KW-0676">Redox-active center</keyword>
<feature type="binding site" evidence="14">
    <location>
        <position position="263"/>
    </location>
    <ligand>
        <name>NAD(+)</name>
        <dbReference type="ChEBI" id="CHEBI:57540"/>
    </ligand>
</feature>
<evidence type="ECO:0000256" key="10">
    <source>
        <dbReference type="ARBA" id="ARBA00023157"/>
    </source>
</evidence>
<evidence type="ECO:0000256" key="2">
    <source>
        <dbReference type="ARBA" id="ARBA00007532"/>
    </source>
</evidence>
<dbReference type="PROSITE" id="PS00076">
    <property type="entry name" value="PYRIDINE_REDOX_1"/>
    <property type="match status" value="1"/>
</dbReference>
<evidence type="ECO:0000313" key="20">
    <source>
        <dbReference type="Proteomes" id="UP000512167"/>
    </source>
</evidence>
<comment type="cofactor">
    <cofactor evidence="14 16">
        <name>FAD</name>
        <dbReference type="ChEBI" id="CHEBI:57692"/>
    </cofactor>
    <text evidence="14 16">Binds 1 FAD per subunit.</text>
</comment>
<dbReference type="EC" id="1.8.1.4" evidence="3 16"/>
<dbReference type="PRINTS" id="PR00411">
    <property type="entry name" value="PNDRDTASEI"/>
</dbReference>
<evidence type="ECO:0000259" key="17">
    <source>
        <dbReference type="Pfam" id="PF02852"/>
    </source>
</evidence>
<keyword evidence="6 16" id="KW-0285">Flavoprotein</keyword>
<evidence type="ECO:0000256" key="12">
    <source>
        <dbReference type="ARBA" id="ARBA00049187"/>
    </source>
</evidence>
<keyword evidence="7 14" id="KW-0274">FAD</keyword>
<dbReference type="InterPro" id="IPR012999">
    <property type="entry name" value="Pyr_OxRdtase_I_AS"/>
</dbReference>
<dbReference type="PIRSF" id="PIRSF000350">
    <property type="entry name" value="Mercury_reductase_MerA"/>
    <property type="match status" value="1"/>
</dbReference>
<dbReference type="KEGG" id="tbk:HF295_02465"/>
<dbReference type="FunFam" id="3.30.390.30:FF:000001">
    <property type="entry name" value="Dihydrolipoyl dehydrogenase"/>
    <property type="match status" value="1"/>
</dbReference>
<evidence type="ECO:0000256" key="8">
    <source>
        <dbReference type="ARBA" id="ARBA00023002"/>
    </source>
</evidence>
<feature type="domain" description="Pyridine nucleotide-disulphide oxidoreductase dimerisation" evidence="17">
    <location>
        <begin position="338"/>
        <end position="446"/>
    </location>
</feature>
<evidence type="ECO:0000259" key="18">
    <source>
        <dbReference type="Pfam" id="PF07992"/>
    </source>
</evidence>
<evidence type="ECO:0000256" key="16">
    <source>
        <dbReference type="RuleBase" id="RU003692"/>
    </source>
</evidence>
<dbReference type="AlphaFoldDB" id="A0A7L6N465"/>
<keyword evidence="8 16" id="KW-0560">Oxidoreductase</keyword>
<sequence length="459" mass="50582">MEKIKTDLLVIGAGPGGYVASIYAKKQGLNPILIDKEWVGGTCLNVGCIPTKSLVRSSELYHDLINEDLGIEYDSLNINLKKVIAKKNDVKDRLVAGIEFLLKKHDIQVIKGQASFIDDHVVRVNDHEIQADHIIIATGSKSKHLPIQGKELMMDSRQILDHDQLPKSMTVIGGGIIGMEFAFIYQNMGVDVTVIEFLPRILPGIDKELAQRLMPYAKKAGMNIITNAKVVKVIEDKGIKKVYYQKNDQEAFVEADLVLEAIGRGPQMEGLALDNTSIDFDHRSGILVNSAMKTNLDHVYAIGDVNNIMQLAHVASHQAFVAVDHILGKDAHFDKTNVPSVIFTSPTIATVGITEEEAKEKAIDYEVIKTPYSANGKALILNGDKGYIKLLRHAKSKQLIGAMILGKEAENLIATYTLAIQNHLEAKDVYETIFAHPTIQELVHESALGLDGLAIHYIE</sequence>
<feature type="active site" description="Proton acceptor" evidence="13">
    <location>
        <position position="436"/>
    </location>
</feature>
<dbReference type="InterPro" id="IPR036188">
    <property type="entry name" value="FAD/NAD-bd_sf"/>
</dbReference>
<accession>A0A7L6N465</accession>
<evidence type="ECO:0000256" key="14">
    <source>
        <dbReference type="PIRSR" id="PIRSR000350-3"/>
    </source>
</evidence>
<comment type="miscellaneous">
    <text evidence="16">The active site is a redox-active disulfide bond.</text>
</comment>
<feature type="disulfide bond" description="Redox-active" evidence="15">
    <location>
        <begin position="43"/>
        <end position="48"/>
    </location>
</feature>
<dbReference type="EMBL" id="CP051151">
    <property type="protein sequence ID" value="QLY39785.1"/>
    <property type="molecule type" value="Genomic_DNA"/>
</dbReference>
<evidence type="ECO:0000256" key="9">
    <source>
        <dbReference type="ARBA" id="ARBA00023027"/>
    </source>
</evidence>
<evidence type="ECO:0000256" key="3">
    <source>
        <dbReference type="ARBA" id="ARBA00012608"/>
    </source>
</evidence>
<evidence type="ECO:0000256" key="1">
    <source>
        <dbReference type="ARBA" id="ARBA00004496"/>
    </source>
</evidence>
<evidence type="ECO:0000256" key="7">
    <source>
        <dbReference type="ARBA" id="ARBA00022827"/>
    </source>
</evidence>
<dbReference type="InterPro" id="IPR023753">
    <property type="entry name" value="FAD/NAD-binding_dom"/>
</dbReference>
<keyword evidence="5" id="KW-0963">Cytoplasm</keyword>
<organism evidence="19 20">
    <name type="scientific">Hujiaoplasma nucleasis</name>
    <dbReference type="NCBI Taxonomy" id="2725268"/>
    <lineage>
        <taxon>Bacteria</taxon>
        <taxon>Bacillati</taxon>
        <taxon>Mycoplasmatota</taxon>
        <taxon>Mollicutes</taxon>
        <taxon>Candidatus Izemoplasmatales</taxon>
        <taxon>Hujiaoplasmataceae</taxon>
        <taxon>Hujiaoplasma</taxon>
    </lineage>
</organism>
<feature type="binding site" evidence="14">
    <location>
        <position position="304"/>
    </location>
    <ligand>
        <name>FAD</name>
        <dbReference type="ChEBI" id="CHEBI:57692"/>
    </ligand>
</feature>
<proteinExistence type="inferred from homology"/>
<dbReference type="GO" id="GO:0004148">
    <property type="term" value="F:dihydrolipoyl dehydrogenase (NADH) activity"/>
    <property type="evidence" value="ECO:0007669"/>
    <property type="project" value="UniProtKB-EC"/>
</dbReference>
<evidence type="ECO:0000256" key="4">
    <source>
        <dbReference type="ARBA" id="ARBA00016961"/>
    </source>
</evidence>
<keyword evidence="9 14" id="KW-0520">NAD</keyword>
<comment type="catalytic activity">
    <reaction evidence="12 16">
        <text>N(6)-[(R)-dihydrolipoyl]-L-lysyl-[protein] + NAD(+) = N(6)-[(R)-lipoyl]-L-lysyl-[protein] + NADH + H(+)</text>
        <dbReference type="Rhea" id="RHEA:15045"/>
        <dbReference type="Rhea" id="RHEA-COMP:10474"/>
        <dbReference type="Rhea" id="RHEA-COMP:10475"/>
        <dbReference type="ChEBI" id="CHEBI:15378"/>
        <dbReference type="ChEBI" id="CHEBI:57540"/>
        <dbReference type="ChEBI" id="CHEBI:57945"/>
        <dbReference type="ChEBI" id="CHEBI:83099"/>
        <dbReference type="ChEBI" id="CHEBI:83100"/>
        <dbReference type="EC" id="1.8.1.4"/>
    </reaction>
</comment>
<protein>
    <recommendedName>
        <fullName evidence="4 16">Dihydrolipoyl dehydrogenase</fullName>
        <ecNumber evidence="3 16">1.8.1.4</ecNumber>
    </recommendedName>
</protein>
<feature type="binding site" evidence="14">
    <location>
        <begin position="173"/>
        <end position="180"/>
    </location>
    <ligand>
        <name>NAD(+)</name>
        <dbReference type="ChEBI" id="CHEBI:57540"/>
    </ligand>
</feature>
<dbReference type="NCBIfam" id="TIGR01350">
    <property type="entry name" value="lipoamide_DH"/>
    <property type="match status" value="1"/>
</dbReference>
<evidence type="ECO:0000256" key="11">
    <source>
        <dbReference type="ARBA" id="ARBA00023284"/>
    </source>
</evidence>
<feature type="binding site" evidence="14">
    <location>
        <position position="196"/>
    </location>
    <ligand>
        <name>NAD(+)</name>
        <dbReference type="ChEBI" id="CHEBI:57540"/>
    </ligand>
</feature>
<dbReference type="InterPro" id="IPR001100">
    <property type="entry name" value="Pyr_nuc-diS_OxRdtase"/>
</dbReference>
<comment type="similarity">
    <text evidence="2 16">Belongs to the class-I pyridine nucleotide-disulfide oxidoreductase family.</text>
</comment>
<dbReference type="InterPro" id="IPR050151">
    <property type="entry name" value="Class-I_Pyr_Nuc-Dis_Oxidored"/>
</dbReference>
<dbReference type="GO" id="GO:0005737">
    <property type="term" value="C:cytoplasm"/>
    <property type="evidence" value="ECO:0007669"/>
    <property type="project" value="UniProtKB-SubCell"/>
</dbReference>
<name>A0A7L6N465_9MOLU</name>
<dbReference type="Proteomes" id="UP000512167">
    <property type="component" value="Chromosome"/>
</dbReference>
<dbReference type="Pfam" id="PF02852">
    <property type="entry name" value="Pyr_redox_dim"/>
    <property type="match status" value="1"/>
</dbReference>
<feature type="domain" description="FAD/NAD(P)-binding" evidence="18">
    <location>
        <begin position="7"/>
        <end position="319"/>
    </location>
</feature>
<dbReference type="Gene3D" id="3.30.390.30">
    <property type="match status" value="1"/>
</dbReference>
<evidence type="ECO:0000256" key="13">
    <source>
        <dbReference type="PIRSR" id="PIRSR000350-2"/>
    </source>
</evidence>
<feature type="binding site" evidence="14">
    <location>
        <begin position="138"/>
        <end position="140"/>
    </location>
    <ligand>
        <name>FAD</name>
        <dbReference type="ChEBI" id="CHEBI:57692"/>
    </ligand>
</feature>
<dbReference type="Pfam" id="PF07992">
    <property type="entry name" value="Pyr_redox_2"/>
    <property type="match status" value="1"/>
</dbReference>
<dbReference type="PANTHER" id="PTHR22912:SF217">
    <property type="entry name" value="DIHYDROLIPOYL DEHYDROGENASE"/>
    <property type="match status" value="1"/>
</dbReference>
<reference evidence="19 20" key="1">
    <citation type="submission" date="2020-04" db="EMBL/GenBank/DDBJ databases">
        <authorList>
            <person name="Zheng R.K."/>
            <person name="Sun C.M."/>
        </authorList>
    </citation>
    <scope>NUCLEOTIDE SEQUENCE [LARGE SCALE GENOMIC DNA]</scope>
    <source>
        <strain evidence="20">zrk29</strain>
    </source>
</reference>
<gene>
    <name evidence="19" type="primary">lpdA</name>
    <name evidence="19" type="ORF">HF295_02465</name>
</gene>